<evidence type="ECO:0000313" key="2">
    <source>
        <dbReference type="EMBL" id="XAY04614.1"/>
    </source>
</evidence>
<protein>
    <submittedName>
        <fullName evidence="2">Protein DegV</fullName>
    </submittedName>
</protein>
<proteinExistence type="predicted"/>
<dbReference type="RefSeq" id="WP_354701142.1">
    <property type="nucleotide sequence ID" value="NZ_CP114014.1"/>
</dbReference>
<dbReference type="InterPro" id="IPR003797">
    <property type="entry name" value="DegV"/>
</dbReference>
<gene>
    <name evidence="2" type="primary">degV</name>
    <name evidence="2" type="ORF">DSM112329_01449</name>
</gene>
<dbReference type="PROSITE" id="PS51482">
    <property type="entry name" value="DEGV"/>
    <property type="match status" value="1"/>
</dbReference>
<dbReference type="SUPFAM" id="SSF82549">
    <property type="entry name" value="DAK1/DegV-like"/>
    <property type="match status" value="1"/>
</dbReference>
<sequence length="287" mass="30547">MSPVTLVSDSTHSMPPDVITRAGLEQVSLYVNHGTQTQRESELDLQVFYDRLRTDSKLPTTSQPSIGDFLAVYEPLLQAGQDILSIHISGAISGTVETARQAAEDARGRFPDRRIEVVDSRSVAGGLAMILLAAAAGIDAGEDLDALLVRVGKAVTETRIWFAVDTLEFLRKGGRIGSAAAWVGGALKIKPILTVDGEVVPIERVRTSGRAFQRLVTAMDELVAAGKTAWCIQHIQAPEEAERLAVEGRRVFGREPLLISEIGAVVGTYAGPGLLGVGGLPTELADA</sequence>
<dbReference type="InterPro" id="IPR050270">
    <property type="entry name" value="DegV_domain_contain"/>
</dbReference>
<dbReference type="EMBL" id="CP114014">
    <property type="protein sequence ID" value="XAY04614.1"/>
    <property type="molecule type" value="Genomic_DNA"/>
</dbReference>
<dbReference type="PANTHER" id="PTHR33434:SF2">
    <property type="entry name" value="FATTY ACID-BINDING PROTEIN TM_1468"/>
    <property type="match status" value="1"/>
</dbReference>
<dbReference type="AlphaFoldDB" id="A0AAU7ATF1"/>
<dbReference type="Pfam" id="PF02645">
    <property type="entry name" value="DegV"/>
    <property type="match status" value="1"/>
</dbReference>
<dbReference type="PANTHER" id="PTHR33434">
    <property type="entry name" value="DEGV DOMAIN-CONTAINING PROTEIN DR_1986-RELATED"/>
    <property type="match status" value="1"/>
</dbReference>
<evidence type="ECO:0000256" key="1">
    <source>
        <dbReference type="ARBA" id="ARBA00023121"/>
    </source>
</evidence>
<dbReference type="Gene3D" id="3.40.50.10170">
    <property type="match status" value="1"/>
</dbReference>
<keyword evidence="1" id="KW-0446">Lipid-binding</keyword>
<name>A0AAU7ATF1_9ACTN</name>
<accession>A0AAU7ATF1</accession>
<dbReference type="NCBIfam" id="TIGR00762">
    <property type="entry name" value="DegV"/>
    <property type="match status" value="1"/>
</dbReference>
<dbReference type="GO" id="GO:0008289">
    <property type="term" value="F:lipid binding"/>
    <property type="evidence" value="ECO:0007669"/>
    <property type="project" value="UniProtKB-KW"/>
</dbReference>
<reference evidence="2" key="1">
    <citation type="submission" date="2022-12" db="EMBL/GenBank/DDBJ databases">
        <title>Paraconexibacter alkalitolerans sp. nov. and Baekduia alba sp. nov., isolated from soil and emended description of the genera Paraconexibacter (Chun et al., 2020) and Baekduia (An et al., 2020).</title>
        <authorList>
            <person name="Vieira S."/>
            <person name="Huber K.J."/>
            <person name="Geppert A."/>
            <person name="Wolf J."/>
            <person name="Neumann-Schaal M."/>
            <person name="Muesken M."/>
            <person name="Overmann J."/>
        </authorList>
    </citation>
    <scope>NUCLEOTIDE SEQUENCE</scope>
    <source>
        <strain evidence="2">AEG42_29</strain>
    </source>
</reference>
<dbReference type="Gene3D" id="3.30.1180.10">
    <property type="match status" value="1"/>
</dbReference>
<organism evidence="2">
    <name type="scientific">Paraconexibacter sp. AEG42_29</name>
    <dbReference type="NCBI Taxonomy" id="2997339"/>
    <lineage>
        <taxon>Bacteria</taxon>
        <taxon>Bacillati</taxon>
        <taxon>Actinomycetota</taxon>
        <taxon>Thermoleophilia</taxon>
        <taxon>Solirubrobacterales</taxon>
        <taxon>Paraconexibacteraceae</taxon>
        <taxon>Paraconexibacter</taxon>
    </lineage>
</organism>
<dbReference type="InterPro" id="IPR043168">
    <property type="entry name" value="DegV_C"/>
</dbReference>
<dbReference type="KEGG" id="parq:DSM112329_01449"/>